<dbReference type="SUPFAM" id="SSF52402">
    <property type="entry name" value="Adenine nucleotide alpha hydrolases-like"/>
    <property type="match status" value="1"/>
</dbReference>
<dbReference type="InterPro" id="IPR014729">
    <property type="entry name" value="Rossmann-like_a/b/a_fold"/>
</dbReference>
<protein>
    <recommendedName>
        <fullName evidence="3">Universal stress protein family protein</fullName>
    </recommendedName>
</protein>
<reference evidence="1 2" key="1">
    <citation type="submission" date="2016-10" db="EMBL/GenBank/DDBJ databases">
        <authorList>
            <person name="de Groot N.N."/>
        </authorList>
    </citation>
    <scope>NUCLEOTIDE SEQUENCE [LARGE SCALE GENOMIC DNA]</scope>
    <source>
        <strain evidence="1 2">DSM 15269</strain>
    </source>
</reference>
<dbReference type="AlphaFoldDB" id="A0A1G9ZF95"/>
<evidence type="ECO:0008006" key="3">
    <source>
        <dbReference type="Google" id="ProtNLM"/>
    </source>
</evidence>
<evidence type="ECO:0000313" key="2">
    <source>
        <dbReference type="Proteomes" id="UP000199602"/>
    </source>
</evidence>
<dbReference type="Proteomes" id="UP000199602">
    <property type="component" value="Unassembled WGS sequence"/>
</dbReference>
<organism evidence="1 2">
    <name type="scientific">Desulfonauticus submarinus</name>
    <dbReference type="NCBI Taxonomy" id="206665"/>
    <lineage>
        <taxon>Bacteria</taxon>
        <taxon>Pseudomonadati</taxon>
        <taxon>Thermodesulfobacteriota</taxon>
        <taxon>Desulfovibrionia</taxon>
        <taxon>Desulfovibrionales</taxon>
        <taxon>Desulfonauticaceae</taxon>
        <taxon>Desulfonauticus</taxon>
    </lineage>
</organism>
<dbReference type="RefSeq" id="WP_092061471.1">
    <property type="nucleotide sequence ID" value="NZ_FNIN01000001.1"/>
</dbReference>
<dbReference type="STRING" id="206665.SAMN04488516_1015"/>
<keyword evidence="2" id="KW-1185">Reference proteome</keyword>
<evidence type="ECO:0000313" key="1">
    <source>
        <dbReference type="EMBL" id="SDN20092.1"/>
    </source>
</evidence>
<accession>A0A1G9ZF95</accession>
<sequence>MFLKKLFNRKTKEKLEQYQEAITFAEAGDKDTASKLLNKEDQTISKDPMLLVIGDRAKFSSEVIDYSLDMAKRMGYKILALNAAPLSENGVPLSSSAKKELIKTFTEESEKSFLSFAQKAKANGVDIEHKILFEDKEAALEHLKQQNIPIEFVISDAERDFVANDNRPENCSRVCVYCLC</sequence>
<dbReference type="EMBL" id="FNIN01000001">
    <property type="protein sequence ID" value="SDN20092.1"/>
    <property type="molecule type" value="Genomic_DNA"/>
</dbReference>
<dbReference type="Gene3D" id="3.40.50.620">
    <property type="entry name" value="HUPs"/>
    <property type="match status" value="1"/>
</dbReference>
<proteinExistence type="predicted"/>
<gene>
    <name evidence="1" type="ORF">SAMN04488516_1015</name>
</gene>
<dbReference type="OrthoDB" id="5418016at2"/>
<name>A0A1G9ZF95_9BACT</name>